<organism evidence="3 4">
    <name type="scientific">Paenibacillus aurantiacus</name>
    <dbReference type="NCBI Taxonomy" id="1936118"/>
    <lineage>
        <taxon>Bacteria</taxon>
        <taxon>Bacillati</taxon>
        <taxon>Bacillota</taxon>
        <taxon>Bacilli</taxon>
        <taxon>Bacillales</taxon>
        <taxon>Paenibacillaceae</taxon>
        <taxon>Paenibacillus</taxon>
    </lineage>
</organism>
<dbReference type="SUPFAM" id="SSF82171">
    <property type="entry name" value="DPP6 N-terminal domain-like"/>
    <property type="match status" value="1"/>
</dbReference>
<evidence type="ECO:0008006" key="5">
    <source>
        <dbReference type="Google" id="ProtNLM"/>
    </source>
</evidence>
<comment type="caution">
    <text evidence="3">The sequence shown here is derived from an EMBL/GenBank/DDBJ whole genome shotgun (WGS) entry which is preliminary data.</text>
</comment>
<dbReference type="PROSITE" id="PS51257">
    <property type="entry name" value="PROKAR_LIPOPROTEIN"/>
    <property type="match status" value="1"/>
</dbReference>
<proteinExistence type="inferred from homology"/>
<evidence type="ECO:0000256" key="1">
    <source>
        <dbReference type="ARBA" id="ARBA00009820"/>
    </source>
</evidence>
<keyword evidence="2" id="KW-0732">Signal</keyword>
<reference evidence="3 4" key="1">
    <citation type="submission" date="2024-09" db="EMBL/GenBank/DDBJ databases">
        <authorList>
            <person name="Sun Q."/>
            <person name="Mori K."/>
        </authorList>
    </citation>
    <scope>NUCLEOTIDE SEQUENCE [LARGE SCALE GENOMIC DNA]</scope>
    <source>
        <strain evidence="3 4">TISTR 2452</strain>
    </source>
</reference>
<dbReference type="RefSeq" id="WP_377503041.1">
    <property type="nucleotide sequence ID" value="NZ_JBHMDO010000055.1"/>
</dbReference>
<feature type="chain" id="PRO_5046711974" description="TolB protein" evidence="2">
    <location>
        <begin position="31"/>
        <end position="377"/>
    </location>
</feature>
<gene>
    <name evidence="3" type="ORF">ACFFSY_34455</name>
</gene>
<sequence length="377" mass="40554">MKRMRTTIERLHMTAAVAALASALTLTGCAAGDAQPDREVIRKEEKTITVVGSEPAEKPSGVIVTKIDSQDGVRGMDWIGEEELIVAEPSDQAAPIAGEGGSRQPNNLFVRDLPSGTDEALKPANQDQGGAVVSPDRKHVFYKQYEGETAKGFILNLDTREAVPTGQMPLGISDGEWADNERIVFATEDGSLARADVTGKTELLYRTGDFATANPQQRGDLIYYVGKNYTLQAYNTQTGKNERLAADVVWFIPSPDGNHFAVVKRISKDGQPLQMELALTDTALKVKKSIAKGNQIFGASWSPDGARIAYTVTSEGGGTQGVFVADAVSGAATPISVDVQYASDPLRWSPSGGKLITATSEMKDNRMTFKTYVTTFK</sequence>
<comment type="similarity">
    <text evidence="1">Belongs to the TolB family.</text>
</comment>
<protein>
    <recommendedName>
        <fullName evidence="5">TolB protein</fullName>
    </recommendedName>
</protein>
<dbReference type="EMBL" id="JBHMDO010000055">
    <property type="protein sequence ID" value="MFB9331064.1"/>
    <property type="molecule type" value="Genomic_DNA"/>
</dbReference>
<evidence type="ECO:0000313" key="4">
    <source>
        <dbReference type="Proteomes" id="UP001589747"/>
    </source>
</evidence>
<dbReference type="PANTHER" id="PTHR36842:SF1">
    <property type="entry name" value="PROTEIN TOLB"/>
    <property type="match status" value="1"/>
</dbReference>
<dbReference type="InterPro" id="IPR011659">
    <property type="entry name" value="WD40"/>
</dbReference>
<dbReference type="InterPro" id="IPR011042">
    <property type="entry name" value="6-blade_b-propeller_TolB-like"/>
</dbReference>
<evidence type="ECO:0000313" key="3">
    <source>
        <dbReference type="EMBL" id="MFB9331064.1"/>
    </source>
</evidence>
<accession>A0ABV5L0Q8</accession>
<dbReference type="Gene3D" id="2.120.10.30">
    <property type="entry name" value="TolB, C-terminal domain"/>
    <property type="match status" value="2"/>
</dbReference>
<dbReference type="Proteomes" id="UP001589747">
    <property type="component" value="Unassembled WGS sequence"/>
</dbReference>
<evidence type="ECO:0000256" key="2">
    <source>
        <dbReference type="SAM" id="SignalP"/>
    </source>
</evidence>
<dbReference type="PANTHER" id="PTHR36842">
    <property type="entry name" value="PROTEIN TOLB HOMOLOG"/>
    <property type="match status" value="1"/>
</dbReference>
<keyword evidence="4" id="KW-1185">Reference proteome</keyword>
<dbReference type="Pfam" id="PF07676">
    <property type="entry name" value="PD40"/>
    <property type="match status" value="1"/>
</dbReference>
<feature type="signal peptide" evidence="2">
    <location>
        <begin position="1"/>
        <end position="30"/>
    </location>
</feature>
<name>A0ABV5L0Q8_9BACL</name>